<evidence type="ECO:0000313" key="3">
    <source>
        <dbReference type="Proteomes" id="UP000198611"/>
    </source>
</evidence>
<dbReference type="InterPro" id="IPR051934">
    <property type="entry name" value="Phage_Tail_Fiber_Structural"/>
</dbReference>
<dbReference type="PANTHER" id="PTHR35191">
    <property type="entry name" value="PROPHAGE SIDE TAIL FIBER PROTEIN HOMOLOG STFQ-RELATED"/>
    <property type="match status" value="1"/>
</dbReference>
<protein>
    <submittedName>
        <fullName evidence="2">Phage tail-collar fibre protein</fullName>
    </submittedName>
</protein>
<organism evidence="2 3">
    <name type="scientific">Thiohalospira halophila DSM 15071</name>
    <dbReference type="NCBI Taxonomy" id="1123397"/>
    <lineage>
        <taxon>Bacteria</taxon>
        <taxon>Pseudomonadati</taxon>
        <taxon>Pseudomonadota</taxon>
        <taxon>Gammaproteobacteria</taxon>
        <taxon>Thiohalospirales</taxon>
        <taxon>Thiohalospiraceae</taxon>
        <taxon>Thiohalospira</taxon>
    </lineage>
</organism>
<dbReference type="RefSeq" id="WP_093428733.1">
    <property type="nucleotide sequence ID" value="NZ_FOMJ01000007.1"/>
</dbReference>
<dbReference type="AlphaFoldDB" id="A0A1I1UBJ2"/>
<dbReference type="EMBL" id="FOMJ01000007">
    <property type="protein sequence ID" value="SFD68202.1"/>
    <property type="molecule type" value="Genomic_DNA"/>
</dbReference>
<accession>A0A1I1UBJ2</accession>
<evidence type="ECO:0000259" key="1">
    <source>
        <dbReference type="Pfam" id="PF12571"/>
    </source>
</evidence>
<dbReference type="STRING" id="1123397.SAMN05660831_02099"/>
<dbReference type="Pfam" id="PF12571">
    <property type="entry name" value="Phage_tail_fib"/>
    <property type="match status" value="1"/>
</dbReference>
<dbReference type="PANTHER" id="PTHR35191:SF1">
    <property type="entry name" value="PROPHAGE SIDE TAIL FIBER PROTEIN HOMOLOG STFQ-RELATED"/>
    <property type="match status" value="1"/>
</dbReference>
<evidence type="ECO:0000313" key="2">
    <source>
        <dbReference type="EMBL" id="SFD68202.1"/>
    </source>
</evidence>
<sequence length="353" mass="37087">MATFYTILTDVGQNKIANAIAVGETIEITDLAVGDGDGSLPTPDSSFESLVNEVRRASINSSQTDPDNPSWIVVEQVLPPDVGGWTIREVGIFDVDGDLIAYGNYPETYKPVLDEGSSRTQTVRFITEVSDTSAVTLKVDASVVLATRELVQREARADYITDATLASGVSTGDAVYWDHDAGEYKRAIADGSAASHPVGLADAVNGRVYSGGLAEGLLTGLTAGATYYLSGSDAGALITDRPAYPVEVGVAHGAESLRIGIHADTLRRESTGDPNGNLAADRLYEAAWDTSTATPVLYLSTEADGTVDGTTWTPAADLWAALSASGAGSALATFSDAKRFTRDADGQIYLEDY</sequence>
<name>A0A1I1UBJ2_9GAMM</name>
<feature type="domain" description="Phage tail fibre protein N-terminal" evidence="1">
    <location>
        <begin position="1"/>
        <end position="148"/>
    </location>
</feature>
<proteinExistence type="predicted"/>
<dbReference type="InterPro" id="IPR022225">
    <property type="entry name" value="Phage_tail_fibre_N"/>
</dbReference>
<keyword evidence="3" id="KW-1185">Reference proteome</keyword>
<gene>
    <name evidence="2" type="ORF">SAMN05660831_02099</name>
</gene>
<reference evidence="2 3" key="1">
    <citation type="submission" date="2016-10" db="EMBL/GenBank/DDBJ databases">
        <authorList>
            <person name="de Groot N.N."/>
        </authorList>
    </citation>
    <scope>NUCLEOTIDE SEQUENCE [LARGE SCALE GENOMIC DNA]</scope>
    <source>
        <strain evidence="2 3">HL3</strain>
    </source>
</reference>
<dbReference type="Proteomes" id="UP000198611">
    <property type="component" value="Unassembled WGS sequence"/>
</dbReference>
<dbReference type="OrthoDB" id="9810174at2"/>